<dbReference type="InterPro" id="IPR050570">
    <property type="entry name" value="Cell_wall_metabolism_enzyme"/>
</dbReference>
<dbReference type="OrthoDB" id="9809488at2"/>
<evidence type="ECO:0000313" key="3">
    <source>
        <dbReference type="Proteomes" id="UP000295124"/>
    </source>
</evidence>
<dbReference type="EMBL" id="SMKX01000095">
    <property type="protein sequence ID" value="TDD54183.1"/>
    <property type="molecule type" value="Genomic_DNA"/>
</dbReference>
<dbReference type="GO" id="GO:0004222">
    <property type="term" value="F:metalloendopeptidase activity"/>
    <property type="evidence" value="ECO:0007669"/>
    <property type="project" value="TreeGrafter"/>
</dbReference>
<evidence type="ECO:0000259" key="1">
    <source>
        <dbReference type="Pfam" id="PF01551"/>
    </source>
</evidence>
<comment type="caution">
    <text evidence="2">The sequence shown here is derived from an EMBL/GenBank/DDBJ whole genome shotgun (WGS) entry which is preliminary data.</text>
</comment>
<reference evidence="2 3" key="1">
    <citation type="submission" date="2019-03" db="EMBL/GenBank/DDBJ databases">
        <title>Draft genome sequences of novel Actinobacteria.</title>
        <authorList>
            <person name="Sahin N."/>
            <person name="Ay H."/>
            <person name="Saygin H."/>
        </authorList>
    </citation>
    <scope>NUCLEOTIDE SEQUENCE [LARGE SCALE GENOMIC DNA]</scope>
    <source>
        <strain evidence="2 3">JCM 13523</strain>
    </source>
</reference>
<organism evidence="2 3">
    <name type="scientific">Kribbella antibiotica</name>
    <dbReference type="NCBI Taxonomy" id="190195"/>
    <lineage>
        <taxon>Bacteria</taxon>
        <taxon>Bacillati</taxon>
        <taxon>Actinomycetota</taxon>
        <taxon>Actinomycetes</taxon>
        <taxon>Propionibacteriales</taxon>
        <taxon>Kribbellaceae</taxon>
        <taxon>Kribbella</taxon>
    </lineage>
</organism>
<protein>
    <submittedName>
        <fullName evidence="2">M23 family metallopeptidase</fullName>
    </submittedName>
</protein>
<dbReference type="Gene3D" id="2.70.70.10">
    <property type="entry name" value="Glucose Permease (Domain IIA)"/>
    <property type="match status" value="1"/>
</dbReference>
<gene>
    <name evidence="2" type="ORF">E1263_27310</name>
</gene>
<feature type="domain" description="M23ase beta-sheet core" evidence="1">
    <location>
        <begin position="82"/>
        <end position="190"/>
    </location>
</feature>
<dbReference type="SUPFAM" id="SSF51261">
    <property type="entry name" value="Duplicated hybrid motif"/>
    <property type="match status" value="1"/>
</dbReference>
<dbReference type="Proteomes" id="UP000295124">
    <property type="component" value="Unassembled WGS sequence"/>
</dbReference>
<dbReference type="Pfam" id="PF01551">
    <property type="entry name" value="Peptidase_M23"/>
    <property type="match status" value="1"/>
</dbReference>
<keyword evidence="3" id="KW-1185">Reference proteome</keyword>
<dbReference type="InterPro" id="IPR011055">
    <property type="entry name" value="Dup_hybrid_motif"/>
</dbReference>
<dbReference type="InterPro" id="IPR016047">
    <property type="entry name" value="M23ase_b-sheet_dom"/>
</dbReference>
<dbReference type="CDD" id="cd12797">
    <property type="entry name" value="M23_peptidase"/>
    <property type="match status" value="1"/>
</dbReference>
<dbReference type="AlphaFoldDB" id="A0A4R4Z7P4"/>
<sequence>MAAAPPPPTASGVEPVEIALPFEGRWWVRNSPARQVPSHGTDLFGGRYAIDFVGVDERHRTAGSSNWRSLFTTEPPELFFAFGRPVLAPVDGVVVAVHDGEIDHEARRSRLALVPYALTQASRLREGVPGLAGNHVVISLPGGAAFVTLCHLQAGSIRVTVGQKVALGHHIANCGNSGNSTQPHVHLQVTDSADLPTARGVPLVFRRFREWSAGSDQARAREHAVPGENAIIEAF</sequence>
<proteinExistence type="predicted"/>
<dbReference type="PANTHER" id="PTHR21666:SF270">
    <property type="entry name" value="MUREIN HYDROLASE ACTIVATOR ENVC"/>
    <property type="match status" value="1"/>
</dbReference>
<accession>A0A4R4Z7P4</accession>
<dbReference type="PANTHER" id="PTHR21666">
    <property type="entry name" value="PEPTIDASE-RELATED"/>
    <property type="match status" value="1"/>
</dbReference>
<name>A0A4R4Z7P4_9ACTN</name>
<evidence type="ECO:0000313" key="2">
    <source>
        <dbReference type="EMBL" id="TDD54183.1"/>
    </source>
</evidence>